<feature type="active site" evidence="9">
    <location>
        <position position="14"/>
    </location>
</feature>
<dbReference type="Pfam" id="PF00288">
    <property type="entry name" value="GHMP_kinases_N"/>
    <property type="match status" value="1"/>
</dbReference>
<gene>
    <name evidence="9 12" type="primary">ispE</name>
    <name evidence="12" type="ORF">CEE69_16535</name>
</gene>
<dbReference type="PANTHER" id="PTHR43527">
    <property type="entry name" value="4-DIPHOSPHOCYTIDYL-2-C-METHYL-D-ERYTHRITOL KINASE, CHLOROPLASTIC"/>
    <property type="match status" value="1"/>
</dbReference>
<dbReference type="PIRSF" id="PIRSF010376">
    <property type="entry name" value="IspE"/>
    <property type="match status" value="1"/>
</dbReference>
<dbReference type="GO" id="GO:0050515">
    <property type="term" value="F:4-(cytidine 5'-diphospho)-2-C-methyl-D-erythritol kinase activity"/>
    <property type="evidence" value="ECO:0007669"/>
    <property type="project" value="UniProtKB-UniRule"/>
</dbReference>
<evidence type="ECO:0000256" key="6">
    <source>
        <dbReference type="ARBA" id="ARBA00022777"/>
    </source>
</evidence>
<evidence type="ECO:0000256" key="5">
    <source>
        <dbReference type="ARBA" id="ARBA00022741"/>
    </source>
</evidence>
<dbReference type="HAMAP" id="MF_00061">
    <property type="entry name" value="IspE"/>
    <property type="match status" value="1"/>
</dbReference>
<dbReference type="InterPro" id="IPR036554">
    <property type="entry name" value="GHMP_kinase_C_sf"/>
</dbReference>
<keyword evidence="5 9" id="KW-0547">Nucleotide-binding</keyword>
<accession>A0A2G1W5Z1</accession>
<dbReference type="GO" id="GO:0016114">
    <property type="term" value="P:terpenoid biosynthetic process"/>
    <property type="evidence" value="ECO:0007669"/>
    <property type="project" value="UniProtKB-UniRule"/>
</dbReference>
<keyword evidence="9" id="KW-0414">Isoprene biosynthesis</keyword>
<dbReference type="InterPro" id="IPR006204">
    <property type="entry name" value="GHMP_kinase_N_dom"/>
</dbReference>
<organism evidence="12 13">
    <name type="scientific">Rhodopirellula bahusiensis</name>
    <dbReference type="NCBI Taxonomy" id="2014065"/>
    <lineage>
        <taxon>Bacteria</taxon>
        <taxon>Pseudomonadati</taxon>
        <taxon>Planctomycetota</taxon>
        <taxon>Planctomycetia</taxon>
        <taxon>Pirellulales</taxon>
        <taxon>Pirellulaceae</taxon>
        <taxon>Rhodopirellula</taxon>
    </lineage>
</organism>
<dbReference type="Proteomes" id="UP000225740">
    <property type="component" value="Unassembled WGS sequence"/>
</dbReference>
<name>A0A2G1W5Z1_9BACT</name>
<dbReference type="AlphaFoldDB" id="A0A2G1W5Z1"/>
<sequence>MTESRWYSTSPPAKLNLFLELLARRDDGFHELDTVMIAIDWRDELRVRRTSKPGVQLSVDWSAGRESIAKELQVTDDHELLLVPTDDKNLVVRALNRLTQTLNLDGGWEVQLNKNIPSGAGMGGASSDAASALRLGWEAAYETSSATFSPLKHEMLPLLAAEIGSDVPFFLGELESERDVECAQATGRGEKLSFFTLANPLHAVVIYPAASVSTAQVYSHCQVPDSPQSSNDLVRALQGIRAESEFSLHNALQAPARGLSSRIDPALECLSKAGLTHCRMTGSGSACFALADSSQQAAIAAETLRSTFPGGALIRPVVSCVVPSEIHIA</sequence>
<feature type="domain" description="GHMP kinase C-terminal" evidence="11">
    <location>
        <begin position="247"/>
        <end position="309"/>
    </location>
</feature>
<comment type="caution">
    <text evidence="12">The sequence shown here is derived from an EMBL/GenBank/DDBJ whole genome shotgun (WGS) entry which is preliminary data.</text>
</comment>
<evidence type="ECO:0000259" key="10">
    <source>
        <dbReference type="Pfam" id="PF00288"/>
    </source>
</evidence>
<dbReference type="SUPFAM" id="SSF54211">
    <property type="entry name" value="Ribosomal protein S5 domain 2-like"/>
    <property type="match status" value="1"/>
</dbReference>
<evidence type="ECO:0000256" key="8">
    <source>
        <dbReference type="ARBA" id="ARBA00032554"/>
    </source>
</evidence>
<keyword evidence="6 9" id="KW-0418">Kinase</keyword>
<evidence type="ECO:0000256" key="2">
    <source>
        <dbReference type="ARBA" id="ARBA00012052"/>
    </source>
</evidence>
<dbReference type="InterPro" id="IPR020568">
    <property type="entry name" value="Ribosomal_Su5_D2-typ_SF"/>
</dbReference>
<dbReference type="Gene3D" id="3.30.70.890">
    <property type="entry name" value="GHMP kinase, C-terminal domain"/>
    <property type="match status" value="1"/>
</dbReference>
<comment type="catalytic activity">
    <reaction evidence="9">
        <text>4-CDP-2-C-methyl-D-erythritol + ATP = 4-CDP-2-C-methyl-D-erythritol 2-phosphate + ADP + H(+)</text>
        <dbReference type="Rhea" id="RHEA:18437"/>
        <dbReference type="ChEBI" id="CHEBI:15378"/>
        <dbReference type="ChEBI" id="CHEBI:30616"/>
        <dbReference type="ChEBI" id="CHEBI:57823"/>
        <dbReference type="ChEBI" id="CHEBI:57919"/>
        <dbReference type="ChEBI" id="CHEBI:456216"/>
        <dbReference type="EC" id="2.7.1.148"/>
    </reaction>
</comment>
<evidence type="ECO:0000256" key="9">
    <source>
        <dbReference type="HAMAP-Rule" id="MF_00061"/>
    </source>
</evidence>
<dbReference type="SUPFAM" id="SSF55060">
    <property type="entry name" value="GHMP Kinase, C-terminal domain"/>
    <property type="match status" value="1"/>
</dbReference>
<dbReference type="PANTHER" id="PTHR43527:SF2">
    <property type="entry name" value="4-DIPHOSPHOCYTIDYL-2-C-METHYL-D-ERYTHRITOL KINASE, CHLOROPLASTIC"/>
    <property type="match status" value="1"/>
</dbReference>
<protein>
    <recommendedName>
        <fullName evidence="3 9">4-diphosphocytidyl-2-C-methyl-D-erythritol kinase</fullName>
        <shortName evidence="9">CMK</shortName>
        <ecNumber evidence="2 9">2.7.1.148</ecNumber>
    </recommendedName>
    <alternativeName>
        <fullName evidence="8 9">4-(cytidine-5'-diphospho)-2-C-methyl-D-erythritol kinase</fullName>
    </alternativeName>
</protein>
<dbReference type="NCBIfam" id="TIGR00154">
    <property type="entry name" value="ispE"/>
    <property type="match status" value="1"/>
</dbReference>
<dbReference type="RefSeq" id="WP_099261749.1">
    <property type="nucleotide sequence ID" value="NZ_NIZW01000012.1"/>
</dbReference>
<feature type="active site" evidence="9">
    <location>
        <position position="166"/>
    </location>
</feature>
<dbReference type="Gene3D" id="3.30.230.10">
    <property type="match status" value="1"/>
</dbReference>
<feature type="binding site" evidence="9">
    <location>
        <begin position="117"/>
        <end position="127"/>
    </location>
    <ligand>
        <name>ATP</name>
        <dbReference type="ChEBI" id="CHEBI:30616"/>
    </ligand>
</feature>
<proteinExistence type="inferred from homology"/>
<evidence type="ECO:0000256" key="3">
    <source>
        <dbReference type="ARBA" id="ARBA00017473"/>
    </source>
</evidence>
<dbReference type="Pfam" id="PF08544">
    <property type="entry name" value="GHMP_kinases_C"/>
    <property type="match status" value="1"/>
</dbReference>
<evidence type="ECO:0000259" key="11">
    <source>
        <dbReference type="Pfam" id="PF08544"/>
    </source>
</evidence>
<dbReference type="InterPro" id="IPR014721">
    <property type="entry name" value="Ribsml_uS5_D2-typ_fold_subgr"/>
</dbReference>
<feature type="domain" description="GHMP kinase N-terminal" evidence="10">
    <location>
        <begin position="89"/>
        <end position="170"/>
    </location>
</feature>
<dbReference type="UniPathway" id="UPA00056">
    <property type="reaction ID" value="UER00094"/>
</dbReference>
<keyword evidence="4 9" id="KW-0808">Transferase</keyword>
<evidence type="ECO:0000313" key="12">
    <source>
        <dbReference type="EMBL" id="PHQ34240.1"/>
    </source>
</evidence>
<reference evidence="12 13" key="1">
    <citation type="submission" date="2017-06" db="EMBL/GenBank/DDBJ databases">
        <title>Description of Rhodopirellula bahusiensis sp. nov.</title>
        <authorList>
            <person name="Kizina J."/>
            <person name="Harder J."/>
        </authorList>
    </citation>
    <scope>NUCLEOTIDE SEQUENCE [LARGE SCALE GENOMIC DNA]</scope>
    <source>
        <strain evidence="12 13">SWK21</strain>
    </source>
</reference>
<comment type="function">
    <text evidence="9">Catalyzes the phosphorylation of the position 2 hydroxy group of 4-diphosphocytidyl-2C-methyl-D-erythritol.</text>
</comment>
<evidence type="ECO:0000256" key="1">
    <source>
        <dbReference type="ARBA" id="ARBA00009684"/>
    </source>
</evidence>
<keyword evidence="13" id="KW-1185">Reference proteome</keyword>
<dbReference type="EC" id="2.7.1.148" evidence="2 9"/>
<comment type="pathway">
    <text evidence="9">Isoprenoid biosynthesis; isopentenyl diphosphate biosynthesis via DXP pathway; isopentenyl diphosphate from 1-deoxy-D-xylulose 5-phosphate: step 3/6.</text>
</comment>
<dbReference type="GO" id="GO:0019288">
    <property type="term" value="P:isopentenyl diphosphate biosynthetic process, methylerythritol 4-phosphate pathway"/>
    <property type="evidence" value="ECO:0007669"/>
    <property type="project" value="UniProtKB-UniRule"/>
</dbReference>
<comment type="similarity">
    <text evidence="1 9">Belongs to the GHMP kinase family. IspE subfamily.</text>
</comment>
<dbReference type="InterPro" id="IPR013750">
    <property type="entry name" value="GHMP_kinase_C_dom"/>
</dbReference>
<dbReference type="OrthoDB" id="9809438at2"/>
<evidence type="ECO:0000256" key="7">
    <source>
        <dbReference type="ARBA" id="ARBA00022840"/>
    </source>
</evidence>
<dbReference type="GO" id="GO:0005524">
    <property type="term" value="F:ATP binding"/>
    <property type="evidence" value="ECO:0007669"/>
    <property type="project" value="UniProtKB-UniRule"/>
</dbReference>
<keyword evidence="7 9" id="KW-0067">ATP-binding</keyword>
<dbReference type="EMBL" id="NIZW01000012">
    <property type="protein sequence ID" value="PHQ34240.1"/>
    <property type="molecule type" value="Genomic_DNA"/>
</dbReference>
<evidence type="ECO:0000313" key="13">
    <source>
        <dbReference type="Proteomes" id="UP000225740"/>
    </source>
</evidence>
<evidence type="ECO:0000256" key="4">
    <source>
        <dbReference type="ARBA" id="ARBA00022679"/>
    </source>
</evidence>
<dbReference type="InterPro" id="IPR004424">
    <property type="entry name" value="IspE"/>
</dbReference>
<dbReference type="GeneID" id="90609666"/>